<protein>
    <submittedName>
        <fullName evidence="1">Uncharacterized protein</fullName>
    </submittedName>
</protein>
<gene>
    <name evidence="1" type="ORF">DWX93_01210</name>
</gene>
<organism evidence="1 2">
    <name type="scientific">Roseburia hominis</name>
    <dbReference type="NCBI Taxonomy" id="301301"/>
    <lineage>
        <taxon>Bacteria</taxon>
        <taxon>Bacillati</taxon>
        <taxon>Bacillota</taxon>
        <taxon>Clostridia</taxon>
        <taxon>Lachnospirales</taxon>
        <taxon>Lachnospiraceae</taxon>
        <taxon>Roseburia</taxon>
    </lineage>
</organism>
<proteinExistence type="predicted"/>
<evidence type="ECO:0000313" key="2">
    <source>
        <dbReference type="Proteomes" id="UP000266172"/>
    </source>
</evidence>
<name>A0A395VG47_9FIRM</name>
<dbReference type="EMBL" id="QRVL01000001">
    <property type="protein sequence ID" value="RGS42675.1"/>
    <property type="molecule type" value="Genomic_DNA"/>
</dbReference>
<evidence type="ECO:0000313" key="1">
    <source>
        <dbReference type="EMBL" id="RGS42675.1"/>
    </source>
</evidence>
<dbReference type="AlphaFoldDB" id="A0A395VG47"/>
<comment type="caution">
    <text evidence="1">The sequence shown here is derived from an EMBL/GenBank/DDBJ whole genome shotgun (WGS) entry which is preliminary data.</text>
</comment>
<accession>A0A395VG47</accession>
<sequence length="60" mass="6659">MKMQMEIRFKKCGISNQPDVCIFDDPCLSKFGALRGSCPHPGRQFVGLLCVSLMAPLNKT</sequence>
<reference evidence="1 2" key="1">
    <citation type="submission" date="2018-08" db="EMBL/GenBank/DDBJ databases">
        <title>A genome reference for cultivated species of the human gut microbiota.</title>
        <authorList>
            <person name="Zou Y."/>
            <person name="Xue W."/>
            <person name="Luo G."/>
        </authorList>
    </citation>
    <scope>NUCLEOTIDE SEQUENCE [LARGE SCALE GENOMIC DNA]</scope>
    <source>
        <strain evidence="1 2">AF22-12AC</strain>
    </source>
</reference>
<dbReference type="Proteomes" id="UP000266172">
    <property type="component" value="Unassembled WGS sequence"/>
</dbReference>